<dbReference type="KEGG" id="ovi:T265_04676"/>
<dbReference type="AlphaFoldDB" id="A0A074ZMC4"/>
<dbReference type="GeneID" id="20318858"/>
<organism evidence="1 2">
    <name type="scientific">Opisthorchis viverrini</name>
    <name type="common">Southeast Asian liver fluke</name>
    <dbReference type="NCBI Taxonomy" id="6198"/>
    <lineage>
        <taxon>Eukaryota</taxon>
        <taxon>Metazoa</taxon>
        <taxon>Spiralia</taxon>
        <taxon>Lophotrochozoa</taxon>
        <taxon>Platyhelminthes</taxon>
        <taxon>Trematoda</taxon>
        <taxon>Digenea</taxon>
        <taxon>Opisthorchiida</taxon>
        <taxon>Opisthorchiata</taxon>
        <taxon>Opisthorchiidae</taxon>
        <taxon>Opisthorchis</taxon>
    </lineage>
</organism>
<accession>A0A074ZMC4</accession>
<keyword evidence="2" id="KW-1185">Reference proteome</keyword>
<sequence>MSDWFYPFFDGRSLDVFWLYIEEKSTAPVSYKSTTDKRPEENSQLRFYKVAKPSQLCSQKVDSERVLINFSGCLAGKE</sequence>
<dbReference type="Proteomes" id="UP000054324">
    <property type="component" value="Unassembled WGS sequence"/>
</dbReference>
<dbReference type="CTD" id="20318858"/>
<proteinExistence type="predicted"/>
<reference evidence="1 2" key="1">
    <citation type="submission" date="2013-11" db="EMBL/GenBank/DDBJ databases">
        <title>Opisthorchis viverrini - life in the bile duct.</title>
        <authorList>
            <person name="Young N.D."/>
            <person name="Nagarajan N."/>
            <person name="Lin S.J."/>
            <person name="Korhonen P.K."/>
            <person name="Jex A.R."/>
            <person name="Hall R.S."/>
            <person name="Safavi-Hemami H."/>
            <person name="Kaewkong W."/>
            <person name="Bertrand D."/>
            <person name="Gao S."/>
            <person name="Seet Q."/>
            <person name="Wongkham S."/>
            <person name="Teh B.T."/>
            <person name="Wongkham C."/>
            <person name="Intapan P.M."/>
            <person name="Maleewong W."/>
            <person name="Yang X."/>
            <person name="Hu M."/>
            <person name="Wang Z."/>
            <person name="Hofmann A."/>
            <person name="Sternberg P.W."/>
            <person name="Tan P."/>
            <person name="Wang J."/>
            <person name="Gasser R.B."/>
        </authorList>
    </citation>
    <scope>NUCLEOTIDE SEQUENCE [LARGE SCALE GENOMIC DNA]</scope>
</reference>
<protein>
    <submittedName>
        <fullName evidence="1">Uncharacterized protein</fullName>
    </submittedName>
</protein>
<evidence type="ECO:0000313" key="2">
    <source>
        <dbReference type="Proteomes" id="UP000054324"/>
    </source>
</evidence>
<dbReference type="RefSeq" id="XP_009167731.1">
    <property type="nucleotide sequence ID" value="XM_009169467.1"/>
</dbReference>
<dbReference type="EMBL" id="KL596697">
    <property type="protein sequence ID" value="KER28543.1"/>
    <property type="molecule type" value="Genomic_DNA"/>
</dbReference>
<name>A0A074ZMC4_OPIVI</name>
<gene>
    <name evidence="1" type="ORF">T265_04676</name>
</gene>
<evidence type="ECO:0000313" key="1">
    <source>
        <dbReference type="EMBL" id="KER28543.1"/>
    </source>
</evidence>